<keyword evidence="7 14" id="KW-0347">Helicase</keyword>
<evidence type="ECO:0000313" key="15">
    <source>
        <dbReference type="Proteomes" id="UP000240542"/>
    </source>
</evidence>
<name>A0A2P8CWR0_9ACTN</name>
<dbReference type="InterPro" id="IPR006474">
    <property type="entry name" value="Helicase_Cas3_CRISPR-ass_core"/>
</dbReference>
<proteinExistence type="inferred from homology"/>
<evidence type="ECO:0000259" key="12">
    <source>
        <dbReference type="PROSITE" id="PS51194"/>
    </source>
</evidence>
<dbReference type="Gene3D" id="1.10.3210.30">
    <property type="match status" value="1"/>
</dbReference>
<evidence type="ECO:0000256" key="9">
    <source>
        <dbReference type="ARBA" id="ARBA00023118"/>
    </source>
</evidence>
<dbReference type="InterPro" id="IPR027417">
    <property type="entry name" value="P-loop_NTPase"/>
</dbReference>
<dbReference type="Pfam" id="PF00270">
    <property type="entry name" value="DEAD"/>
    <property type="match status" value="1"/>
</dbReference>
<dbReference type="InterPro" id="IPR001650">
    <property type="entry name" value="Helicase_C-like"/>
</dbReference>
<protein>
    <submittedName>
        <fullName evidence="14">CRISPR-associated endonuclease/helicase Cas3</fullName>
    </submittedName>
</protein>
<dbReference type="InterPro" id="IPR038257">
    <property type="entry name" value="CRISPR-assoc_Cas3_HD_sf"/>
</dbReference>
<dbReference type="GO" id="GO:0046872">
    <property type="term" value="F:metal ion binding"/>
    <property type="evidence" value="ECO:0007669"/>
    <property type="project" value="UniProtKB-KW"/>
</dbReference>
<evidence type="ECO:0000256" key="10">
    <source>
        <dbReference type="SAM" id="MobiDB-lite"/>
    </source>
</evidence>
<dbReference type="GO" id="GO:0005524">
    <property type="term" value="F:ATP binding"/>
    <property type="evidence" value="ECO:0007669"/>
    <property type="project" value="UniProtKB-KW"/>
</dbReference>
<feature type="compositionally biased region" description="Basic and acidic residues" evidence="10">
    <location>
        <begin position="806"/>
        <end position="816"/>
    </location>
</feature>
<dbReference type="GO" id="GO:0003723">
    <property type="term" value="F:RNA binding"/>
    <property type="evidence" value="ECO:0007669"/>
    <property type="project" value="TreeGrafter"/>
</dbReference>
<dbReference type="NCBIfam" id="TIGR01587">
    <property type="entry name" value="cas3_core"/>
    <property type="match status" value="1"/>
</dbReference>
<dbReference type="Proteomes" id="UP000240542">
    <property type="component" value="Unassembled WGS sequence"/>
</dbReference>
<evidence type="ECO:0000256" key="1">
    <source>
        <dbReference type="ARBA" id="ARBA00006847"/>
    </source>
</evidence>
<feature type="domain" description="Helicase ATP-binding" evidence="11">
    <location>
        <begin position="289"/>
        <end position="495"/>
    </location>
</feature>
<keyword evidence="14" id="KW-0255">Endonuclease</keyword>
<dbReference type="InterPro" id="IPR006483">
    <property type="entry name" value="CRISPR-assoc_Cas3_HD"/>
</dbReference>
<evidence type="ECO:0000256" key="4">
    <source>
        <dbReference type="ARBA" id="ARBA00022723"/>
    </source>
</evidence>
<keyword evidence="3" id="KW-0540">Nuclease</keyword>
<dbReference type="RefSeq" id="WP_245929106.1">
    <property type="nucleotide sequence ID" value="NZ_PYGA01000026.1"/>
</dbReference>
<evidence type="ECO:0000259" key="11">
    <source>
        <dbReference type="PROSITE" id="PS51192"/>
    </source>
</evidence>
<dbReference type="CDD" id="cd09641">
    <property type="entry name" value="Cas3''_I"/>
    <property type="match status" value="1"/>
</dbReference>
<dbReference type="InterPro" id="IPR054712">
    <property type="entry name" value="Cas3-like_dom"/>
</dbReference>
<comment type="similarity">
    <text evidence="2">In the central section; belongs to the CRISPR-associated helicase Cas3 family.</text>
</comment>
<gene>
    <name evidence="14" type="ORF">CLV63_12644</name>
</gene>
<evidence type="ECO:0000256" key="2">
    <source>
        <dbReference type="ARBA" id="ARBA00009046"/>
    </source>
</evidence>
<evidence type="ECO:0000259" key="13">
    <source>
        <dbReference type="PROSITE" id="PS51643"/>
    </source>
</evidence>
<dbReference type="PANTHER" id="PTHR47963">
    <property type="entry name" value="DEAD-BOX ATP-DEPENDENT RNA HELICASE 47, MITOCHONDRIAL"/>
    <property type="match status" value="1"/>
</dbReference>
<sequence length="816" mass="89824">MVDAQTIQEWARPWAKHTKKHGVHALACHLIDTMEVAYRLYPIILGPKVRKELDRIFAPLDGSARDWVALLCGLHDLGKYTPAFQSLVLEVALARFPEKDHPVLERNAPAKKGQRWDTKHGLGTAVHLQDMLEAAGASRDTALLIGHILGGHHGWFPNPGEVRAARGKDDLGDRSWAEARSELVQKIAGLRGLDFGTPAWSEVEVTALGLVGLAGLTTLADWVASDSSRFAYEPNPEDIHAYQERAREQADRTLRTTNWSAWIPPERTGYRDLFKKDPRPLQKAVEASLDQCDGPGVLVIEAPTGEGKTRAGLQAAADLARRLGLGGLYFATPTKALSRQALNEVRKLMEGTGSPLDVNLVYGGAAKDMRAERVEAQILPSAVGEEDAGDDGGQNSLEWFTRKRGLAFPIGAGTIDQLLKSVIRSGHNYLGMASISNKVVVIDEAHAYDMYTGRLVDQFLWFCGWMGVPVVLMSATLPANRREELVEYWRAGAESRAPDRERVRVLAPGSWQVAWTGGTGSPSALGLSDETKARGALKVEHVDESPDAIAEQVVARVGDEGTALIVLNTKTRAQDVRDRIAKLLVGKEDLPELVLFTGESQGVDRTRIEEQVHSLLGGKSPEERHAIVVGTQVLEHGLDIDADLLVSDLCPIDLLFQRAGRLHRHRRTHRPSGLGTPTLLVADVNPERRAARGPGDRGSMFFAPHIAKIYAPLILGRTRVVLSEVLAQERWDPLDEIAKQIHRVYVAEESMIEDGWEGAWDNADSSYDRRRKKLRFQASSVMTSLIGSHRDILRLSRRSGPAGRTRPTDGREKGRK</sequence>
<feature type="region of interest" description="Disordered" evidence="10">
    <location>
        <begin position="796"/>
        <end position="816"/>
    </location>
</feature>
<evidence type="ECO:0000256" key="6">
    <source>
        <dbReference type="ARBA" id="ARBA00022801"/>
    </source>
</evidence>
<dbReference type="SUPFAM" id="SSF52540">
    <property type="entry name" value="P-loop containing nucleoside triphosphate hydrolases"/>
    <property type="match status" value="1"/>
</dbReference>
<dbReference type="EMBL" id="PYGA01000026">
    <property type="protein sequence ID" value="PSK89408.1"/>
    <property type="molecule type" value="Genomic_DNA"/>
</dbReference>
<keyword evidence="4" id="KW-0479">Metal-binding</keyword>
<dbReference type="SMART" id="SM00487">
    <property type="entry name" value="DEXDc"/>
    <property type="match status" value="1"/>
</dbReference>
<dbReference type="NCBIfam" id="TIGR01596">
    <property type="entry name" value="cas3_HD"/>
    <property type="match status" value="1"/>
</dbReference>
<accession>A0A2P8CWR0</accession>
<dbReference type="GO" id="GO:0051607">
    <property type="term" value="P:defense response to virus"/>
    <property type="evidence" value="ECO:0007669"/>
    <property type="project" value="UniProtKB-KW"/>
</dbReference>
<dbReference type="Gene3D" id="3.40.50.300">
    <property type="entry name" value="P-loop containing nucleotide triphosphate hydrolases"/>
    <property type="match status" value="2"/>
</dbReference>
<dbReference type="Pfam" id="PF22590">
    <property type="entry name" value="Cas3-like_C_2"/>
    <property type="match status" value="1"/>
</dbReference>
<feature type="domain" description="HD Cas3-type" evidence="13">
    <location>
        <begin position="19"/>
        <end position="223"/>
    </location>
</feature>
<comment type="similarity">
    <text evidence="1">In the N-terminal section; belongs to the CRISPR-associated nuclease Cas3-HD family.</text>
</comment>
<dbReference type="GO" id="GO:0016787">
    <property type="term" value="F:hydrolase activity"/>
    <property type="evidence" value="ECO:0007669"/>
    <property type="project" value="UniProtKB-KW"/>
</dbReference>
<evidence type="ECO:0000256" key="5">
    <source>
        <dbReference type="ARBA" id="ARBA00022741"/>
    </source>
</evidence>
<reference evidence="14 15" key="1">
    <citation type="submission" date="2018-03" db="EMBL/GenBank/DDBJ databases">
        <title>Genomic Encyclopedia of Archaeal and Bacterial Type Strains, Phase II (KMG-II): from individual species to whole genera.</title>
        <authorList>
            <person name="Goeker M."/>
        </authorList>
    </citation>
    <scope>NUCLEOTIDE SEQUENCE [LARGE SCALE GENOMIC DNA]</scope>
    <source>
        <strain evidence="14 15">DSM 45312</strain>
    </source>
</reference>
<dbReference type="InterPro" id="IPR050547">
    <property type="entry name" value="DEAD_box_RNA_helicases"/>
</dbReference>
<dbReference type="PANTHER" id="PTHR47963:SF9">
    <property type="entry name" value="CRISPR-ASSOCIATED ENDONUCLEASE_HELICASE CAS3"/>
    <property type="match status" value="1"/>
</dbReference>
<dbReference type="GO" id="GO:0004519">
    <property type="term" value="F:endonuclease activity"/>
    <property type="evidence" value="ECO:0007669"/>
    <property type="project" value="UniProtKB-KW"/>
</dbReference>
<dbReference type="PROSITE" id="PS51192">
    <property type="entry name" value="HELICASE_ATP_BIND_1"/>
    <property type="match status" value="1"/>
</dbReference>
<evidence type="ECO:0000256" key="3">
    <source>
        <dbReference type="ARBA" id="ARBA00022722"/>
    </source>
</evidence>
<dbReference type="PROSITE" id="PS51643">
    <property type="entry name" value="HD_CAS3"/>
    <property type="match status" value="1"/>
</dbReference>
<dbReference type="GO" id="GO:0003724">
    <property type="term" value="F:RNA helicase activity"/>
    <property type="evidence" value="ECO:0007669"/>
    <property type="project" value="TreeGrafter"/>
</dbReference>
<dbReference type="CDD" id="cd17930">
    <property type="entry name" value="DEXHc_cas3"/>
    <property type="match status" value="1"/>
</dbReference>
<keyword evidence="8" id="KW-0067">ATP-binding</keyword>
<keyword evidence="9" id="KW-0051">Antiviral defense</keyword>
<dbReference type="InterPro" id="IPR011545">
    <property type="entry name" value="DEAD/DEAH_box_helicase_dom"/>
</dbReference>
<comment type="caution">
    <text evidence="14">The sequence shown here is derived from an EMBL/GenBank/DDBJ whole genome shotgun (WGS) entry which is preliminary data.</text>
</comment>
<keyword evidence="5" id="KW-0547">Nucleotide-binding</keyword>
<evidence type="ECO:0000313" key="14">
    <source>
        <dbReference type="EMBL" id="PSK89408.1"/>
    </source>
</evidence>
<dbReference type="PROSITE" id="PS51194">
    <property type="entry name" value="HELICASE_CTER"/>
    <property type="match status" value="1"/>
</dbReference>
<dbReference type="InterPro" id="IPR014001">
    <property type="entry name" value="Helicase_ATP-bd"/>
</dbReference>
<evidence type="ECO:0000256" key="7">
    <source>
        <dbReference type="ARBA" id="ARBA00022806"/>
    </source>
</evidence>
<dbReference type="Pfam" id="PF18019">
    <property type="entry name" value="Cas3_HD"/>
    <property type="match status" value="1"/>
</dbReference>
<feature type="domain" description="Helicase C-terminal" evidence="12">
    <location>
        <begin position="549"/>
        <end position="726"/>
    </location>
</feature>
<evidence type="ECO:0000256" key="8">
    <source>
        <dbReference type="ARBA" id="ARBA00022840"/>
    </source>
</evidence>
<organism evidence="14 15">
    <name type="scientific">Murinocardiopsis flavida</name>
    <dbReference type="NCBI Taxonomy" id="645275"/>
    <lineage>
        <taxon>Bacteria</taxon>
        <taxon>Bacillati</taxon>
        <taxon>Actinomycetota</taxon>
        <taxon>Actinomycetes</taxon>
        <taxon>Streptosporangiales</taxon>
        <taxon>Nocardiopsidaceae</taxon>
        <taxon>Murinocardiopsis</taxon>
    </lineage>
</organism>
<keyword evidence="15" id="KW-1185">Reference proteome</keyword>
<keyword evidence="6" id="KW-0378">Hydrolase</keyword>
<dbReference type="AlphaFoldDB" id="A0A2P8CWR0"/>